<feature type="binding site" description="axial binding residue" evidence="6">
    <location>
        <position position="405"/>
    </location>
    <ligand>
        <name>heme</name>
        <dbReference type="ChEBI" id="CHEBI:30413"/>
    </ligand>
    <ligandPart>
        <name>Fe</name>
        <dbReference type="ChEBI" id="CHEBI:18248"/>
    </ligandPart>
</feature>
<dbReference type="GO" id="GO:0020037">
    <property type="term" value="F:heme binding"/>
    <property type="evidence" value="ECO:0007669"/>
    <property type="project" value="InterPro"/>
</dbReference>
<comment type="cofactor">
    <cofactor evidence="1 6">
        <name>heme</name>
        <dbReference type="ChEBI" id="CHEBI:30413"/>
    </cofactor>
</comment>
<evidence type="ECO:0000256" key="1">
    <source>
        <dbReference type="ARBA" id="ARBA00001971"/>
    </source>
</evidence>
<dbReference type="InterPro" id="IPR001128">
    <property type="entry name" value="Cyt_P450"/>
</dbReference>
<dbReference type="CDD" id="cd11058">
    <property type="entry name" value="CYP60B-like"/>
    <property type="match status" value="1"/>
</dbReference>
<dbReference type="OrthoDB" id="1470350at2759"/>
<keyword evidence="4 6" id="KW-0479">Metal-binding</keyword>
<evidence type="ECO:0000256" key="2">
    <source>
        <dbReference type="ARBA" id="ARBA00010617"/>
    </source>
</evidence>
<evidence type="ECO:0000256" key="3">
    <source>
        <dbReference type="ARBA" id="ARBA00022617"/>
    </source>
</evidence>
<dbReference type="InterPro" id="IPR002401">
    <property type="entry name" value="Cyt_P450_E_grp-I"/>
</dbReference>
<dbReference type="PRINTS" id="PR00463">
    <property type="entry name" value="EP450I"/>
</dbReference>
<evidence type="ECO:0000256" key="6">
    <source>
        <dbReference type="PIRSR" id="PIRSR602401-1"/>
    </source>
</evidence>
<dbReference type="InterPro" id="IPR017972">
    <property type="entry name" value="Cyt_P450_CS"/>
</dbReference>
<reference evidence="8 9" key="1">
    <citation type="journal article" date="2018" name="Mycol. Prog.">
        <title>Coniella lustricola, a new species from submerged detritus.</title>
        <authorList>
            <person name="Raudabaugh D.B."/>
            <person name="Iturriaga T."/>
            <person name="Carver A."/>
            <person name="Mondo S."/>
            <person name="Pangilinan J."/>
            <person name="Lipzen A."/>
            <person name="He G."/>
            <person name="Amirebrahimi M."/>
            <person name="Grigoriev I.V."/>
            <person name="Miller A.N."/>
        </authorList>
    </citation>
    <scope>NUCLEOTIDE SEQUENCE [LARGE SCALE GENOMIC DNA]</scope>
    <source>
        <strain evidence="8 9">B22-T-1</strain>
    </source>
</reference>
<comment type="similarity">
    <text evidence="2 7">Belongs to the cytochrome P450 family.</text>
</comment>
<evidence type="ECO:0000313" key="8">
    <source>
        <dbReference type="EMBL" id="PSR87115.1"/>
    </source>
</evidence>
<dbReference type="GO" id="GO:0004497">
    <property type="term" value="F:monooxygenase activity"/>
    <property type="evidence" value="ECO:0007669"/>
    <property type="project" value="UniProtKB-KW"/>
</dbReference>
<keyword evidence="9" id="KW-1185">Reference proteome</keyword>
<organism evidence="8 9">
    <name type="scientific">Coniella lustricola</name>
    <dbReference type="NCBI Taxonomy" id="2025994"/>
    <lineage>
        <taxon>Eukaryota</taxon>
        <taxon>Fungi</taxon>
        <taxon>Dikarya</taxon>
        <taxon>Ascomycota</taxon>
        <taxon>Pezizomycotina</taxon>
        <taxon>Sordariomycetes</taxon>
        <taxon>Sordariomycetidae</taxon>
        <taxon>Diaporthales</taxon>
        <taxon>Schizoparmaceae</taxon>
        <taxon>Coniella</taxon>
    </lineage>
</organism>
<dbReference type="STRING" id="2025994.A0A2T3A9A8"/>
<dbReference type="InterPro" id="IPR036396">
    <property type="entry name" value="Cyt_P450_sf"/>
</dbReference>
<keyword evidence="7 8" id="KW-0503">Monooxygenase</keyword>
<dbReference type="Proteomes" id="UP000241462">
    <property type="component" value="Unassembled WGS sequence"/>
</dbReference>
<dbReference type="Gene3D" id="1.10.630.10">
    <property type="entry name" value="Cytochrome P450"/>
    <property type="match status" value="1"/>
</dbReference>
<dbReference type="PANTHER" id="PTHR24305:SF210">
    <property type="entry name" value="CYTOCHROME P450 MONOOXYGENASE ASQL-RELATED"/>
    <property type="match status" value="1"/>
</dbReference>
<gene>
    <name evidence="8" type="ORF">BD289DRAFT_452946</name>
</gene>
<dbReference type="PROSITE" id="PS00086">
    <property type="entry name" value="CYTOCHROME_P450"/>
    <property type="match status" value="1"/>
</dbReference>
<dbReference type="EMBL" id="KZ678433">
    <property type="protein sequence ID" value="PSR87115.1"/>
    <property type="molecule type" value="Genomic_DNA"/>
</dbReference>
<keyword evidence="3 6" id="KW-0349">Heme</keyword>
<dbReference type="GO" id="GO:0005506">
    <property type="term" value="F:iron ion binding"/>
    <property type="evidence" value="ECO:0007669"/>
    <property type="project" value="InterPro"/>
</dbReference>
<evidence type="ECO:0000256" key="4">
    <source>
        <dbReference type="ARBA" id="ARBA00022723"/>
    </source>
</evidence>
<keyword evidence="7" id="KW-0560">Oxidoreductase</keyword>
<protein>
    <submittedName>
        <fullName evidence="8">Cytochrome P40 monooxygenase</fullName>
    </submittedName>
</protein>
<dbReference type="InParanoid" id="A0A2T3A9A8"/>
<name>A0A2T3A9A8_9PEZI</name>
<dbReference type="GO" id="GO:0016705">
    <property type="term" value="F:oxidoreductase activity, acting on paired donors, with incorporation or reduction of molecular oxygen"/>
    <property type="evidence" value="ECO:0007669"/>
    <property type="project" value="InterPro"/>
</dbReference>
<evidence type="ECO:0000313" key="9">
    <source>
        <dbReference type="Proteomes" id="UP000241462"/>
    </source>
</evidence>
<evidence type="ECO:0000256" key="5">
    <source>
        <dbReference type="ARBA" id="ARBA00023004"/>
    </source>
</evidence>
<dbReference type="InterPro" id="IPR050121">
    <property type="entry name" value="Cytochrome_P450_monoxygenase"/>
</dbReference>
<dbReference type="PRINTS" id="PR00385">
    <property type="entry name" value="P450"/>
</dbReference>
<keyword evidence="5 6" id="KW-0408">Iron</keyword>
<dbReference type="AlphaFoldDB" id="A0A2T3A9A8"/>
<dbReference type="PANTHER" id="PTHR24305">
    <property type="entry name" value="CYTOCHROME P450"/>
    <property type="match status" value="1"/>
</dbReference>
<accession>A0A2T3A9A8</accession>
<dbReference type="Pfam" id="PF00067">
    <property type="entry name" value="p450"/>
    <property type="match status" value="1"/>
</dbReference>
<sequence length="463" mass="52327">MAALTDSWSKKSMATGDHTFRMQALHKKHGDIVRTGPNTLSFATVNAYRDIYGHVGQDKKRFLKNAIYEREDPRITSVRDPAAHAEQRRALSHAFSARALRDQEDVVHQYVDALLRKLGELGEQGVQAVDMTEAYNWLTFDIIGDLAFGEPFNAVSQASSKWVQGIIDWSIYQSLAYMMKTKPLYRILLPLMWGSRLSTMRTIAEESEAMAKDKTRRRLETPPEDLPDRADFFSHLIKKQQVTERYMMGTSQTLIVAGSETTATALIAMTFWLLKTPHTLAKLQAEVRGTFSSLEEITGDATAAKCAYLHAVVEEGLRLSPPVATALPRDCPGTVIDGVYVPEGVVVGVDNYSMSRDPRWWKDPESFIPERWLQDKDDKTGKNVGRFAEEDKRASQPFSLGPRACLGINLAYVEMRIMLAKLVFAYDLELESTEIADWNRACKMYGLWKKPPCMVKLRPHITL</sequence>
<proteinExistence type="inferred from homology"/>
<evidence type="ECO:0000256" key="7">
    <source>
        <dbReference type="RuleBase" id="RU000461"/>
    </source>
</evidence>
<dbReference type="SUPFAM" id="SSF48264">
    <property type="entry name" value="Cytochrome P450"/>
    <property type="match status" value="1"/>
</dbReference>